<evidence type="ECO:0000313" key="2">
    <source>
        <dbReference type="Proteomes" id="UP000054538"/>
    </source>
</evidence>
<proteinExistence type="predicted"/>
<name>A0A0D0DLN6_9AGAM</name>
<organism evidence="1 2">
    <name type="scientific">Paxillus rubicundulus Ve08.2h10</name>
    <dbReference type="NCBI Taxonomy" id="930991"/>
    <lineage>
        <taxon>Eukaryota</taxon>
        <taxon>Fungi</taxon>
        <taxon>Dikarya</taxon>
        <taxon>Basidiomycota</taxon>
        <taxon>Agaricomycotina</taxon>
        <taxon>Agaricomycetes</taxon>
        <taxon>Agaricomycetidae</taxon>
        <taxon>Boletales</taxon>
        <taxon>Paxilineae</taxon>
        <taxon>Paxillaceae</taxon>
        <taxon>Paxillus</taxon>
    </lineage>
</organism>
<protein>
    <submittedName>
        <fullName evidence="1">Uncharacterized protein</fullName>
    </submittedName>
</protein>
<dbReference type="Proteomes" id="UP000054538">
    <property type="component" value="Unassembled WGS sequence"/>
</dbReference>
<dbReference type="EMBL" id="KN824856">
    <property type="protein sequence ID" value="KIK99542.1"/>
    <property type="molecule type" value="Genomic_DNA"/>
</dbReference>
<gene>
    <name evidence="1" type="ORF">PAXRUDRAFT_8803</name>
</gene>
<dbReference type="AlphaFoldDB" id="A0A0D0DLN6"/>
<sequence length="110" mass="12353">MRGDLEGSTFACKAQYKICGHSVEGGTHHASTRLTQSSRVQTIDNYSTEYGWPEYYWVYPLASNQTPRLTASSYDSPGSTKLAKLGHIERNYPHVSAEDRDGLVLRLVRD</sequence>
<keyword evidence="2" id="KW-1185">Reference proteome</keyword>
<dbReference type="HOGENOM" id="CLU_2171855_0_0_1"/>
<reference evidence="2" key="2">
    <citation type="submission" date="2015-01" db="EMBL/GenBank/DDBJ databases">
        <title>Evolutionary Origins and Diversification of the Mycorrhizal Mutualists.</title>
        <authorList>
            <consortium name="DOE Joint Genome Institute"/>
            <consortium name="Mycorrhizal Genomics Consortium"/>
            <person name="Kohler A."/>
            <person name="Kuo A."/>
            <person name="Nagy L.G."/>
            <person name="Floudas D."/>
            <person name="Copeland A."/>
            <person name="Barry K.W."/>
            <person name="Cichocki N."/>
            <person name="Veneault-Fourrey C."/>
            <person name="LaButti K."/>
            <person name="Lindquist E.A."/>
            <person name="Lipzen A."/>
            <person name="Lundell T."/>
            <person name="Morin E."/>
            <person name="Murat C."/>
            <person name="Riley R."/>
            <person name="Ohm R."/>
            <person name="Sun H."/>
            <person name="Tunlid A."/>
            <person name="Henrissat B."/>
            <person name="Grigoriev I.V."/>
            <person name="Hibbett D.S."/>
            <person name="Martin F."/>
        </authorList>
    </citation>
    <scope>NUCLEOTIDE SEQUENCE [LARGE SCALE GENOMIC DNA]</scope>
    <source>
        <strain evidence="2">Ve08.2h10</strain>
    </source>
</reference>
<evidence type="ECO:0000313" key="1">
    <source>
        <dbReference type="EMBL" id="KIK99542.1"/>
    </source>
</evidence>
<accession>A0A0D0DLN6</accession>
<dbReference type="InParanoid" id="A0A0D0DLN6"/>
<reference evidence="1 2" key="1">
    <citation type="submission" date="2014-04" db="EMBL/GenBank/DDBJ databases">
        <authorList>
            <consortium name="DOE Joint Genome Institute"/>
            <person name="Kuo A."/>
            <person name="Kohler A."/>
            <person name="Jargeat P."/>
            <person name="Nagy L.G."/>
            <person name="Floudas D."/>
            <person name="Copeland A."/>
            <person name="Barry K.W."/>
            <person name="Cichocki N."/>
            <person name="Veneault-Fourrey C."/>
            <person name="LaButti K."/>
            <person name="Lindquist E.A."/>
            <person name="Lipzen A."/>
            <person name="Lundell T."/>
            <person name="Morin E."/>
            <person name="Murat C."/>
            <person name="Sun H."/>
            <person name="Tunlid A."/>
            <person name="Henrissat B."/>
            <person name="Grigoriev I.V."/>
            <person name="Hibbett D.S."/>
            <person name="Martin F."/>
            <person name="Nordberg H.P."/>
            <person name="Cantor M.N."/>
            <person name="Hua S.X."/>
        </authorList>
    </citation>
    <scope>NUCLEOTIDE SEQUENCE [LARGE SCALE GENOMIC DNA]</scope>
    <source>
        <strain evidence="1 2">Ve08.2h10</strain>
    </source>
</reference>